<reference evidence="6" key="1">
    <citation type="submission" date="2018-11" db="EMBL/GenBank/DDBJ databases">
        <authorList>
            <consortium name="Pathogen Informatics"/>
        </authorList>
    </citation>
    <scope>NUCLEOTIDE SEQUENCE</scope>
</reference>
<organism evidence="6 7">
    <name type="scientific">Protopolystoma xenopodis</name>
    <dbReference type="NCBI Taxonomy" id="117903"/>
    <lineage>
        <taxon>Eukaryota</taxon>
        <taxon>Metazoa</taxon>
        <taxon>Spiralia</taxon>
        <taxon>Lophotrochozoa</taxon>
        <taxon>Platyhelminthes</taxon>
        <taxon>Monogenea</taxon>
        <taxon>Polyopisthocotylea</taxon>
        <taxon>Polystomatidea</taxon>
        <taxon>Polystomatidae</taxon>
        <taxon>Protopolystoma</taxon>
    </lineage>
</organism>
<dbReference type="EMBL" id="CAAALY010054241">
    <property type="protein sequence ID" value="VEL22009.1"/>
    <property type="molecule type" value="Genomic_DNA"/>
</dbReference>
<evidence type="ECO:0000256" key="2">
    <source>
        <dbReference type="ARBA" id="ARBA00007658"/>
    </source>
</evidence>
<dbReference type="InterPro" id="IPR044674">
    <property type="entry name" value="EDEM1/2/3"/>
</dbReference>
<dbReference type="PANTHER" id="PTHR45679:SF6">
    <property type="entry name" value="ER DEGRADATION-ENHANCING ALPHA-MANNOSIDASE-LIKE PROTEIN 2"/>
    <property type="match status" value="1"/>
</dbReference>
<keyword evidence="5" id="KW-0378">Hydrolase</keyword>
<keyword evidence="5" id="KW-0326">Glycosidase</keyword>
<protein>
    <recommendedName>
        <fullName evidence="5">alpha-1,2-Mannosidase</fullName>
        <ecNumber evidence="5">3.2.1.-</ecNumber>
    </recommendedName>
</protein>
<evidence type="ECO:0000256" key="3">
    <source>
        <dbReference type="ARBA" id="ARBA00022824"/>
    </source>
</evidence>
<evidence type="ECO:0000256" key="4">
    <source>
        <dbReference type="ARBA" id="ARBA00023180"/>
    </source>
</evidence>
<dbReference type="GO" id="GO:0004571">
    <property type="term" value="F:mannosyl-oligosaccharide 1,2-alpha-mannosidase activity"/>
    <property type="evidence" value="ECO:0007669"/>
    <property type="project" value="InterPro"/>
</dbReference>
<proteinExistence type="inferred from homology"/>
<keyword evidence="7" id="KW-1185">Reference proteome</keyword>
<keyword evidence="3" id="KW-0256">Endoplasmic reticulum</keyword>
<dbReference type="GO" id="GO:1904380">
    <property type="term" value="P:endoplasmic reticulum mannose trimming"/>
    <property type="evidence" value="ECO:0007669"/>
    <property type="project" value="InterPro"/>
</dbReference>
<dbReference type="PRINTS" id="PR00747">
    <property type="entry name" value="GLYHDRLASE47"/>
</dbReference>
<comment type="similarity">
    <text evidence="2 5">Belongs to the glycosyl hydrolase 47 family.</text>
</comment>
<comment type="subcellular location">
    <subcellularLocation>
        <location evidence="1">Endoplasmic reticulum</location>
    </subcellularLocation>
</comment>
<gene>
    <name evidence="6" type="ORF">PXEA_LOCUS15449</name>
</gene>
<dbReference type="SUPFAM" id="SSF48225">
    <property type="entry name" value="Seven-hairpin glycosidases"/>
    <property type="match status" value="1"/>
</dbReference>
<dbReference type="GO" id="GO:0044322">
    <property type="term" value="C:endoplasmic reticulum quality control compartment"/>
    <property type="evidence" value="ECO:0007669"/>
    <property type="project" value="GOC"/>
</dbReference>
<dbReference type="GO" id="GO:0005975">
    <property type="term" value="P:carbohydrate metabolic process"/>
    <property type="evidence" value="ECO:0007669"/>
    <property type="project" value="InterPro"/>
</dbReference>
<dbReference type="InterPro" id="IPR036026">
    <property type="entry name" value="Seven-hairpin_glycosidases"/>
</dbReference>
<sequence length="156" mass="16637">MTCDGQDTWGSFSLSLIDSLDTLVLMGNHSEFRRAVSLVLAHVDTSKNINVSVFETNIRVIGGLISAHLLSKIASADLEPGWPCSGPLLRLAERFAEKLLPAFDTATGMPFGTINLLLGGVPPQETSVTCVAGVGTFILEFGALSRLTGTLCRQIF</sequence>
<dbReference type="GO" id="GO:0016020">
    <property type="term" value="C:membrane"/>
    <property type="evidence" value="ECO:0007669"/>
    <property type="project" value="InterPro"/>
</dbReference>
<keyword evidence="4" id="KW-0325">Glycoprotein</keyword>
<comment type="caution">
    <text evidence="6">The sequence shown here is derived from an EMBL/GenBank/DDBJ whole genome shotgun (WGS) entry which is preliminary data.</text>
</comment>
<dbReference type="EC" id="3.2.1.-" evidence="5"/>
<dbReference type="PANTHER" id="PTHR45679">
    <property type="entry name" value="ER DEGRADATION-ENHANCING ALPHA-MANNOSIDASE-LIKE PROTEIN 2"/>
    <property type="match status" value="1"/>
</dbReference>
<evidence type="ECO:0000313" key="7">
    <source>
        <dbReference type="Proteomes" id="UP000784294"/>
    </source>
</evidence>
<dbReference type="GO" id="GO:0005509">
    <property type="term" value="F:calcium ion binding"/>
    <property type="evidence" value="ECO:0007669"/>
    <property type="project" value="InterPro"/>
</dbReference>
<dbReference type="Proteomes" id="UP000784294">
    <property type="component" value="Unassembled WGS sequence"/>
</dbReference>
<evidence type="ECO:0000313" key="6">
    <source>
        <dbReference type="EMBL" id="VEL22009.1"/>
    </source>
</evidence>
<dbReference type="InterPro" id="IPR012341">
    <property type="entry name" value="6hp_glycosidase-like_sf"/>
</dbReference>
<dbReference type="InterPro" id="IPR001382">
    <property type="entry name" value="Glyco_hydro_47"/>
</dbReference>
<dbReference type="AlphaFoldDB" id="A0A448WWN7"/>
<name>A0A448WWN7_9PLAT</name>
<evidence type="ECO:0000256" key="5">
    <source>
        <dbReference type="RuleBase" id="RU361193"/>
    </source>
</evidence>
<dbReference type="Pfam" id="PF01532">
    <property type="entry name" value="Glyco_hydro_47"/>
    <property type="match status" value="1"/>
</dbReference>
<accession>A0A448WWN7</accession>
<dbReference type="OrthoDB" id="8118055at2759"/>
<dbReference type="Gene3D" id="1.50.10.10">
    <property type="match status" value="1"/>
</dbReference>
<evidence type="ECO:0000256" key="1">
    <source>
        <dbReference type="ARBA" id="ARBA00004240"/>
    </source>
</evidence>